<proteinExistence type="predicted"/>
<accession>A0A7W3X171</accession>
<dbReference type="AlphaFoldDB" id="A0A7W3X171"/>
<keyword evidence="1" id="KW-0378">Hydrolase</keyword>
<comment type="caution">
    <text evidence="1">The sequence shown here is derived from an EMBL/GenBank/DDBJ whole genome shotgun (WGS) entry which is preliminary data.</text>
</comment>
<gene>
    <name evidence="1" type="ORF">H3147_26220</name>
</gene>
<reference evidence="2" key="1">
    <citation type="submission" date="2020-05" db="EMBL/GenBank/DDBJ databases">
        <title>Classification of alakaliphilic streptomycetes isolated from an alkaline soil next to Lonar Crater, India and a proposal for the recognition of Streptomyces alkaliterrae sp. nov.</title>
        <authorList>
            <person name="Golinska P."/>
        </authorList>
    </citation>
    <scope>NUCLEOTIDE SEQUENCE [LARGE SCALE GENOMIC DNA]</scope>
    <source>
        <strain evidence="2">OF8</strain>
    </source>
</reference>
<dbReference type="Proteomes" id="UP000517765">
    <property type="component" value="Unassembled WGS sequence"/>
</dbReference>
<dbReference type="GO" id="GO:0016787">
    <property type="term" value="F:hydrolase activity"/>
    <property type="evidence" value="ECO:0007669"/>
    <property type="project" value="UniProtKB-KW"/>
</dbReference>
<evidence type="ECO:0000313" key="1">
    <source>
        <dbReference type="EMBL" id="MBB1262274.1"/>
    </source>
</evidence>
<sequence length="250" mass="26084">MDSGVPRWSGRRVAGPAGRVGGRLRRWAARLPRLVPRVRPVDGPRARVPGELVEVVPEAGGGTVRFARSVLRVRVAVGGAVFVGWDGVGPAPSAAVSADRPPVDARVALEPDTGGGWRVVSERVTVVVTRFGVVELRTPGGRLLRRDLPPRWWEPVDGGGGHWAQRSEVAADARYFGLGGRAVGLRLPDGEYPVPGEVGGGRLDAGSGTGASADAVAGTVLLTVADVGTHLLFLDTGRSGVVRLREGRTG</sequence>
<evidence type="ECO:0000313" key="2">
    <source>
        <dbReference type="Proteomes" id="UP000517765"/>
    </source>
</evidence>
<dbReference type="Gene3D" id="2.60.40.1760">
    <property type="entry name" value="glycosyl hydrolase (family 31)"/>
    <property type="match status" value="1"/>
</dbReference>
<protein>
    <submittedName>
        <fullName evidence="1">Glycosyl hydrolase</fullName>
    </submittedName>
</protein>
<organism evidence="1 2">
    <name type="scientific">Streptomyces alkaliterrae</name>
    <dbReference type="NCBI Taxonomy" id="2213162"/>
    <lineage>
        <taxon>Bacteria</taxon>
        <taxon>Bacillati</taxon>
        <taxon>Actinomycetota</taxon>
        <taxon>Actinomycetes</taxon>
        <taxon>Kitasatosporales</taxon>
        <taxon>Streptomycetaceae</taxon>
        <taxon>Streptomyces</taxon>
    </lineage>
</organism>
<feature type="non-terminal residue" evidence="1">
    <location>
        <position position="250"/>
    </location>
</feature>
<name>A0A7W3X171_9ACTN</name>
<dbReference type="EMBL" id="JABJXA010000296">
    <property type="protein sequence ID" value="MBB1262274.1"/>
    <property type="molecule type" value="Genomic_DNA"/>
</dbReference>